<accession>A0A5C6G0C0</accession>
<feature type="compositionally biased region" description="Basic and acidic residues" evidence="1">
    <location>
        <begin position="85"/>
        <end position="106"/>
    </location>
</feature>
<feature type="region of interest" description="Disordered" evidence="1">
    <location>
        <begin position="65"/>
        <end position="114"/>
    </location>
</feature>
<comment type="caution">
    <text evidence="2">The sequence shown here is derived from an EMBL/GenBank/DDBJ whole genome shotgun (WGS) entry which is preliminary data.</text>
</comment>
<evidence type="ECO:0000313" key="2">
    <source>
        <dbReference type="EMBL" id="TWU67058.1"/>
    </source>
</evidence>
<sequence length="114" mass="12882">MMGTPRSRAAMIASALKFGLSPTRLSFTGAMQALKEIAGSPRFGGGGSRQQWENLLEPIAELRLGNRPGRQHPRELKRRAKQYKLMRDPRDPDRSRYATGAEDRSRRYLPPSPF</sequence>
<gene>
    <name evidence="2" type="ORF">V7x_26300</name>
</gene>
<protein>
    <submittedName>
        <fullName evidence="2">Uncharacterized protein</fullName>
    </submittedName>
</protein>
<organism evidence="2 3">
    <name type="scientific">Crateriforma conspicua</name>
    <dbReference type="NCBI Taxonomy" id="2527996"/>
    <lineage>
        <taxon>Bacteria</taxon>
        <taxon>Pseudomonadati</taxon>
        <taxon>Planctomycetota</taxon>
        <taxon>Planctomycetia</taxon>
        <taxon>Planctomycetales</taxon>
        <taxon>Planctomycetaceae</taxon>
        <taxon>Crateriforma</taxon>
    </lineage>
</organism>
<evidence type="ECO:0000256" key="1">
    <source>
        <dbReference type="SAM" id="MobiDB-lite"/>
    </source>
</evidence>
<reference evidence="2 3" key="1">
    <citation type="submission" date="2019-02" db="EMBL/GenBank/DDBJ databases">
        <title>Deep-cultivation of Planctomycetes and their phenomic and genomic characterization uncovers novel biology.</title>
        <authorList>
            <person name="Wiegand S."/>
            <person name="Jogler M."/>
            <person name="Boedeker C."/>
            <person name="Pinto D."/>
            <person name="Vollmers J."/>
            <person name="Rivas-Marin E."/>
            <person name="Kohn T."/>
            <person name="Peeters S.H."/>
            <person name="Heuer A."/>
            <person name="Rast P."/>
            <person name="Oberbeckmann S."/>
            <person name="Bunk B."/>
            <person name="Jeske O."/>
            <person name="Meyerdierks A."/>
            <person name="Storesund J.E."/>
            <person name="Kallscheuer N."/>
            <person name="Luecker S."/>
            <person name="Lage O.M."/>
            <person name="Pohl T."/>
            <person name="Merkel B.J."/>
            <person name="Hornburger P."/>
            <person name="Mueller R.-W."/>
            <person name="Bruemmer F."/>
            <person name="Labrenz M."/>
            <person name="Spormann A.M."/>
            <person name="Op Den Camp H."/>
            <person name="Overmann J."/>
            <person name="Amann R."/>
            <person name="Jetten M.S.M."/>
            <person name="Mascher T."/>
            <person name="Medema M.H."/>
            <person name="Devos D.P."/>
            <person name="Kaster A.-K."/>
            <person name="Ovreas L."/>
            <person name="Rohde M."/>
            <person name="Galperin M.Y."/>
            <person name="Jogler C."/>
        </authorList>
    </citation>
    <scope>NUCLEOTIDE SEQUENCE [LARGE SCALE GENOMIC DNA]</scope>
    <source>
        <strain evidence="2 3">V7</strain>
    </source>
</reference>
<feature type="compositionally biased region" description="Basic residues" evidence="1">
    <location>
        <begin position="69"/>
        <end position="84"/>
    </location>
</feature>
<evidence type="ECO:0000313" key="3">
    <source>
        <dbReference type="Proteomes" id="UP000316476"/>
    </source>
</evidence>
<dbReference type="EMBL" id="SJPZ01000001">
    <property type="protein sequence ID" value="TWU67058.1"/>
    <property type="molecule type" value="Genomic_DNA"/>
</dbReference>
<name>A0A5C6G0C0_9PLAN</name>
<proteinExistence type="predicted"/>
<dbReference type="Proteomes" id="UP000316476">
    <property type="component" value="Unassembled WGS sequence"/>
</dbReference>
<dbReference type="AlphaFoldDB" id="A0A5C6G0C0"/>